<dbReference type="RefSeq" id="WP_109518214.1">
    <property type="nucleotide sequence ID" value="NZ_PDOA01000013.1"/>
</dbReference>
<organism evidence="2 3">
    <name type="scientific">Teichococcus aestuarii</name>
    <dbReference type="NCBI Taxonomy" id="568898"/>
    <lineage>
        <taxon>Bacteria</taxon>
        <taxon>Pseudomonadati</taxon>
        <taxon>Pseudomonadota</taxon>
        <taxon>Alphaproteobacteria</taxon>
        <taxon>Acetobacterales</taxon>
        <taxon>Roseomonadaceae</taxon>
        <taxon>Roseomonas</taxon>
    </lineage>
</organism>
<dbReference type="SMART" id="SM00858">
    <property type="entry name" value="SAF"/>
    <property type="match status" value="1"/>
</dbReference>
<dbReference type="InterPro" id="IPR017592">
    <property type="entry name" value="Pilus_assmbl_Flp-typ_CpaB"/>
</dbReference>
<evidence type="ECO:0000259" key="1">
    <source>
        <dbReference type="SMART" id="SM00858"/>
    </source>
</evidence>
<keyword evidence="3" id="KW-1185">Reference proteome</keyword>
<gene>
    <name evidence="2" type="primary">cpaB</name>
    <name evidence="2" type="ORF">CR165_17370</name>
</gene>
<evidence type="ECO:0000313" key="3">
    <source>
        <dbReference type="Proteomes" id="UP000245048"/>
    </source>
</evidence>
<proteinExistence type="predicted"/>
<feature type="domain" description="SAF" evidence="1">
    <location>
        <begin position="46"/>
        <end position="112"/>
    </location>
</feature>
<dbReference type="EMBL" id="PDOA01000013">
    <property type="protein sequence ID" value="PWC27576.1"/>
    <property type="molecule type" value="Genomic_DNA"/>
</dbReference>
<dbReference type="Pfam" id="PF08666">
    <property type="entry name" value="SAF"/>
    <property type="match status" value="1"/>
</dbReference>
<protein>
    <submittedName>
        <fullName evidence="2">Flp pilus assembly protein CpaB</fullName>
    </submittedName>
</protein>
<evidence type="ECO:0000313" key="2">
    <source>
        <dbReference type="EMBL" id="PWC27576.1"/>
    </source>
</evidence>
<dbReference type="OrthoDB" id="163768at2"/>
<accession>A0A2U1V0Z6</accession>
<dbReference type="InterPro" id="IPR013974">
    <property type="entry name" value="SAF"/>
</dbReference>
<dbReference type="Pfam" id="PF16976">
    <property type="entry name" value="RcpC"/>
    <property type="match status" value="1"/>
</dbReference>
<dbReference type="NCBIfam" id="TIGR03177">
    <property type="entry name" value="pilus_cpaB"/>
    <property type="match status" value="1"/>
</dbReference>
<dbReference type="AlphaFoldDB" id="A0A2U1V0Z6"/>
<comment type="caution">
    <text evidence="2">The sequence shown here is derived from an EMBL/GenBank/DDBJ whole genome shotgun (WGS) entry which is preliminary data.</text>
</comment>
<dbReference type="CDD" id="cd11614">
    <property type="entry name" value="SAF_CpaB_FlgA_like"/>
    <property type="match status" value="1"/>
</dbReference>
<dbReference type="Proteomes" id="UP000245048">
    <property type="component" value="Unassembled WGS sequence"/>
</dbReference>
<reference evidence="3" key="1">
    <citation type="submission" date="2017-10" db="EMBL/GenBank/DDBJ databases">
        <authorList>
            <person name="Toshchakov S.V."/>
            <person name="Goeva M.A."/>
        </authorList>
    </citation>
    <scope>NUCLEOTIDE SEQUENCE [LARGE SCALE GENOMIC DNA]</scope>
    <source>
        <strain evidence="3">JR1/69-1-13</strain>
    </source>
</reference>
<sequence length="282" mass="29613">MRLFLVLLLLLTAAGLGLVAWRAVQPPAPIAAASAAAAEPPAPTRLRVLVAARPLLAGSLLKEGDWVVREVPPEAASGDALRDTPEERAELQGAMLRQYREAGAPLSRADVLRPRDRGFLAAVLRPGRRAISVGVDAVTGAAGLIWPGDQVDLILTQELDASQAPLDRRVVAETVLTDIRVIAVDQKMTQGASAESATRSVASTVTLEVSTREAERVAVASRLGRLAITVRAMEEAAVAEPAAARAAVFGADVSSALSQTEQGAVTRMRVIQGGEAQDLTFR</sequence>
<name>A0A2U1V0Z6_9PROT</name>
<dbReference type="InterPro" id="IPR031571">
    <property type="entry name" value="RcpC_dom"/>
</dbReference>